<keyword evidence="10" id="KW-0539">Nucleus</keyword>
<dbReference type="PANTHER" id="PTHR12412">
    <property type="entry name" value="CAP BINDING PROTEIN"/>
    <property type="match status" value="1"/>
</dbReference>
<evidence type="ECO:0000313" key="17">
    <source>
        <dbReference type="Proteomes" id="UP000291084"/>
    </source>
</evidence>
<dbReference type="AlphaFoldDB" id="A0A0S3RVT4"/>
<comment type="subunit">
    <text evidence="12">Component of the nuclear cap-binding complex (CBC), a heterodimer composed of ABH1/CBP80 and CBP20 that interacts with m7GpppG-capped RNA.</text>
</comment>
<evidence type="ECO:0000256" key="9">
    <source>
        <dbReference type="ARBA" id="ARBA00023187"/>
    </source>
</evidence>
<dbReference type="SUPFAM" id="SSF48371">
    <property type="entry name" value="ARM repeat"/>
    <property type="match status" value="3"/>
</dbReference>
<evidence type="ECO:0000256" key="7">
    <source>
        <dbReference type="ARBA" id="ARBA00023042"/>
    </source>
</evidence>
<dbReference type="FunFam" id="1.25.40.180:FF:000040">
    <property type="entry name" value="Nuclear cap-binding protein subunit 1"/>
    <property type="match status" value="1"/>
</dbReference>
<evidence type="ECO:0000256" key="1">
    <source>
        <dbReference type="ARBA" id="ARBA00004123"/>
    </source>
</evidence>
<dbReference type="PANTHER" id="PTHR12412:SF2">
    <property type="entry name" value="NUCLEAR CAP-BINDING PROTEIN SUBUNIT 1"/>
    <property type="match status" value="1"/>
</dbReference>
<dbReference type="GO" id="GO:0031047">
    <property type="term" value="P:regulatory ncRNA-mediated gene silencing"/>
    <property type="evidence" value="ECO:0007669"/>
    <property type="project" value="UniProtKB-KW"/>
</dbReference>
<evidence type="ECO:0000256" key="14">
    <source>
        <dbReference type="SAM" id="MobiDB-lite"/>
    </source>
</evidence>
<dbReference type="GO" id="GO:0005737">
    <property type="term" value="C:cytoplasm"/>
    <property type="evidence" value="ECO:0007669"/>
    <property type="project" value="UniProtKB-SubCell"/>
</dbReference>
<dbReference type="InterPro" id="IPR016024">
    <property type="entry name" value="ARM-type_fold"/>
</dbReference>
<proteinExistence type="inferred from homology"/>
<feature type="coiled-coil region" evidence="13">
    <location>
        <begin position="644"/>
        <end position="685"/>
    </location>
</feature>
<feature type="domain" description="MIF4G" evidence="15">
    <location>
        <begin position="8"/>
        <end position="229"/>
    </location>
</feature>
<dbReference type="Gene3D" id="1.25.40.180">
    <property type="match status" value="3"/>
</dbReference>
<evidence type="ECO:0000256" key="3">
    <source>
        <dbReference type="ARBA" id="ARBA00007413"/>
    </source>
</evidence>
<dbReference type="GO" id="GO:0000339">
    <property type="term" value="F:RNA cap binding"/>
    <property type="evidence" value="ECO:0007669"/>
    <property type="project" value="InterPro"/>
</dbReference>
<dbReference type="EMBL" id="AP015037">
    <property type="protein sequence ID" value="BAT84731.1"/>
    <property type="molecule type" value="Genomic_DNA"/>
</dbReference>
<evidence type="ECO:0000313" key="16">
    <source>
        <dbReference type="EMBL" id="BAT84731.1"/>
    </source>
</evidence>
<evidence type="ECO:0000256" key="11">
    <source>
        <dbReference type="ARBA" id="ARBA00030965"/>
    </source>
</evidence>
<dbReference type="OrthoDB" id="10252707at2759"/>
<evidence type="ECO:0000256" key="5">
    <source>
        <dbReference type="ARBA" id="ARBA00022490"/>
    </source>
</evidence>
<accession>A0A0S3RVT4</accession>
<keyword evidence="7" id="KW-0506">mRNA capping</keyword>
<dbReference type="GO" id="GO:0006370">
    <property type="term" value="P:7-methylguanosine mRNA capping"/>
    <property type="evidence" value="ECO:0007669"/>
    <property type="project" value="UniProtKB-KW"/>
</dbReference>
<dbReference type="Proteomes" id="UP000291084">
    <property type="component" value="Chromosome 4"/>
</dbReference>
<dbReference type="InterPro" id="IPR015174">
    <property type="entry name" value="MIF4G-like_typ-2"/>
</dbReference>
<keyword evidence="13" id="KW-0175">Coiled coil</keyword>
<evidence type="ECO:0000256" key="10">
    <source>
        <dbReference type="ARBA" id="ARBA00023242"/>
    </source>
</evidence>
<evidence type="ECO:0000256" key="8">
    <source>
        <dbReference type="ARBA" id="ARBA00023158"/>
    </source>
</evidence>
<dbReference type="GO" id="GO:0008380">
    <property type="term" value="P:RNA splicing"/>
    <property type="evidence" value="ECO:0007669"/>
    <property type="project" value="UniProtKB-KW"/>
</dbReference>
<keyword evidence="17" id="KW-1185">Reference proteome</keyword>
<reference evidence="16 17" key="1">
    <citation type="journal article" date="2015" name="Sci. Rep.">
        <title>The power of single molecule real-time sequencing technology in the de novo assembly of a eukaryotic genome.</title>
        <authorList>
            <person name="Sakai H."/>
            <person name="Naito K."/>
            <person name="Ogiso-Tanaka E."/>
            <person name="Takahashi Y."/>
            <person name="Iseki K."/>
            <person name="Muto C."/>
            <person name="Satou K."/>
            <person name="Teruya K."/>
            <person name="Shiroma A."/>
            <person name="Shimoji M."/>
            <person name="Hirano T."/>
            <person name="Itoh T."/>
            <person name="Kaga A."/>
            <person name="Tomooka N."/>
        </authorList>
    </citation>
    <scope>NUCLEOTIDE SEQUENCE [LARGE SCALE GENOMIC DNA]</scope>
    <source>
        <strain evidence="17">cv. Shumari</strain>
    </source>
</reference>
<dbReference type="InterPro" id="IPR003890">
    <property type="entry name" value="MIF4G-like_typ-3"/>
</dbReference>
<protein>
    <recommendedName>
        <fullName evidence="4">Nuclear cap-binding protein subunit 1</fullName>
    </recommendedName>
    <alternativeName>
        <fullName evidence="11">80 kDa nuclear cap-binding protein</fullName>
    </alternativeName>
</protein>
<dbReference type="FunFam" id="1.25.40.180:FF:000029">
    <property type="entry name" value="Nuclear cap-binding protein"/>
    <property type="match status" value="1"/>
</dbReference>
<evidence type="ECO:0000256" key="12">
    <source>
        <dbReference type="ARBA" id="ARBA00063743"/>
    </source>
</evidence>
<keyword evidence="8" id="KW-0943">RNA-mediated gene silencing</keyword>
<dbReference type="Pfam" id="PF09088">
    <property type="entry name" value="MIF4G_like"/>
    <property type="match status" value="1"/>
</dbReference>
<evidence type="ECO:0000256" key="2">
    <source>
        <dbReference type="ARBA" id="ARBA00004496"/>
    </source>
</evidence>
<feature type="region of interest" description="Disordered" evidence="14">
    <location>
        <begin position="773"/>
        <end position="797"/>
    </location>
</feature>
<evidence type="ECO:0000256" key="13">
    <source>
        <dbReference type="SAM" id="Coils"/>
    </source>
</evidence>
<dbReference type="GO" id="GO:0005634">
    <property type="term" value="C:nucleus"/>
    <property type="evidence" value="ECO:0007669"/>
    <property type="project" value="UniProtKB-SubCell"/>
</dbReference>
<comment type="subcellular location">
    <subcellularLocation>
        <location evidence="2">Cytoplasm</location>
    </subcellularLocation>
    <subcellularLocation>
        <location evidence="1">Nucleus</location>
    </subcellularLocation>
</comment>
<evidence type="ECO:0000256" key="6">
    <source>
        <dbReference type="ARBA" id="ARBA00022664"/>
    </source>
</evidence>
<comment type="similarity">
    <text evidence="3">Belongs to the NCBP1 family.</text>
</comment>
<dbReference type="GO" id="GO:0003729">
    <property type="term" value="F:mRNA binding"/>
    <property type="evidence" value="ECO:0007669"/>
    <property type="project" value="TreeGrafter"/>
</dbReference>
<evidence type="ECO:0000256" key="4">
    <source>
        <dbReference type="ARBA" id="ARBA00019879"/>
    </source>
</evidence>
<keyword evidence="9" id="KW-0508">mRNA splicing</keyword>
<gene>
    <name evidence="16" type="primary">Vigan.04G217300</name>
    <name evidence="16" type="ORF">VIGAN_04217300</name>
</gene>
<dbReference type="Pfam" id="PF09090">
    <property type="entry name" value="MIF4G_like_2"/>
    <property type="match status" value="1"/>
</dbReference>
<sequence>MSSWKNLLLRIGDKSPEYGVSSDYKDHIDTCFGALRRELDHSHTDVLEFLLTCAEHLPHKIPLYGTLIGLINLENEDFGKQLVEKTKTMFQDALDTGNCNGVRVLMRLLTVMMCSKVLQPSSLVAVFETFLSSAATTVDEEKGNPLWQPCADFYITCILSCLPWGGAELTEQVPEDIDRVMVGVEAYLSIRKHTSDTGLSFFENDDENGEGISDKDFLEDLWDRIQALSTRGWKVESVPRPHLSFEAQLVAGKSHEFGPISCPSLPEPPSVPSGVSTGKQKHEAELKYPQRIHRLNIFPPSKHEDIQPIDRFVMEEYLLDVLLFFNGCRKECASFMVGLPVSFRYEYLMAETIFSQLLMLPQPPFRPVYYTLVIIDLCKALPGAFPAVVAGAVRTLFERIADLDMECRTRLILWFSHHLSNFQFIWPWEEWAYVLELPKWAPQRVFVQEVLEREVRLSYWDKVKQSIENAPRLEELLPPKSGPNFSFGSEDGKESNEHALSGKLNGMVKGKSPVREIISWIDESVLPNNGLEVTLRVIVQTLLNIGSKSFTHLITVLERYAQVFAKVCPDEDRQVMLIAEVSSFWKSNTQMTAIAIDRMMGYRLVSNLAIVRWVFSAENIEQFHTSDRPWEILRNAVSKTHNRISDLRKEILTIKKNISSAEEAAKEAKAELDAAESKLTLVDGEPVLGDNPVRLNRLKSHAEKATEDVLTVKESLESKEALLVRAIEENEALFLLLYKSFSNVLTERLPEGTRTLHELKSVQVDVMAVDAEEPPTMELDDENQRSQNSQSNGEKKGGAYVVGEKEQWCITTLGYVKAFSRQYAAEIWPHVEKLDAEVLTEETPYLFRSAVYTGLRRPIHEA</sequence>
<evidence type="ECO:0000259" key="15">
    <source>
        <dbReference type="SMART" id="SM00543"/>
    </source>
</evidence>
<organism evidence="16 17">
    <name type="scientific">Vigna angularis var. angularis</name>
    <dbReference type="NCBI Taxonomy" id="157739"/>
    <lineage>
        <taxon>Eukaryota</taxon>
        <taxon>Viridiplantae</taxon>
        <taxon>Streptophyta</taxon>
        <taxon>Embryophyta</taxon>
        <taxon>Tracheophyta</taxon>
        <taxon>Spermatophyta</taxon>
        <taxon>Magnoliopsida</taxon>
        <taxon>eudicotyledons</taxon>
        <taxon>Gunneridae</taxon>
        <taxon>Pentapetalae</taxon>
        <taxon>rosids</taxon>
        <taxon>fabids</taxon>
        <taxon>Fabales</taxon>
        <taxon>Fabaceae</taxon>
        <taxon>Papilionoideae</taxon>
        <taxon>50 kb inversion clade</taxon>
        <taxon>NPAAA clade</taxon>
        <taxon>indigoferoid/millettioid clade</taxon>
        <taxon>Phaseoleae</taxon>
        <taxon>Vigna</taxon>
    </lineage>
</organism>
<dbReference type="GO" id="GO:0000184">
    <property type="term" value="P:nuclear-transcribed mRNA catabolic process, nonsense-mediated decay"/>
    <property type="evidence" value="ECO:0007669"/>
    <property type="project" value="TreeGrafter"/>
</dbReference>
<dbReference type="InterPro" id="IPR015172">
    <property type="entry name" value="MIF4G-like_typ-1"/>
</dbReference>
<dbReference type="GO" id="GO:0005846">
    <property type="term" value="C:nuclear cap binding complex"/>
    <property type="evidence" value="ECO:0007669"/>
    <property type="project" value="InterPro"/>
</dbReference>
<dbReference type="SMART" id="SM00543">
    <property type="entry name" value="MIF4G"/>
    <property type="match status" value="1"/>
</dbReference>
<keyword evidence="5" id="KW-0963">Cytoplasm</keyword>
<name>A0A0S3RVT4_PHAAN</name>
<dbReference type="Pfam" id="PF02854">
    <property type="entry name" value="MIF4G"/>
    <property type="match status" value="1"/>
</dbReference>
<dbReference type="InterPro" id="IPR027159">
    <property type="entry name" value="CBP80"/>
</dbReference>
<dbReference type="GO" id="GO:0006406">
    <property type="term" value="P:mRNA export from nucleus"/>
    <property type="evidence" value="ECO:0007669"/>
    <property type="project" value="InterPro"/>
</dbReference>
<keyword evidence="6" id="KW-0507">mRNA processing</keyword>